<dbReference type="InterPro" id="IPR045469">
    <property type="entry name" value="Nis1"/>
</dbReference>
<evidence type="ECO:0000313" key="2">
    <source>
        <dbReference type="EMBL" id="OCL13710.1"/>
    </source>
</evidence>
<gene>
    <name evidence="2" type="ORF">AOQ84DRAFT_310092</name>
</gene>
<dbReference type="Proteomes" id="UP000250140">
    <property type="component" value="Unassembled WGS sequence"/>
</dbReference>
<name>A0A8E2FBC6_9PEZI</name>
<keyword evidence="1" id="KW-0732">Signal</keyword>
<evidence type="ECO:0000313" key="3">
    <source>
        <dbReference type="Proteomes" id="UP000250140"/>
    </source>
</evidence>
<feature type="chain" id="PRO_5034132345" evidence="1">
    <location>
        <begin position="20"/>
        <end position="149"/>
    </location>
</feature>
<dbReference type="Pfam" id="PF19271">
    <property type="entry name" value="Nis1"/>
    <property type="match status" value="1"/>
</dbReference>
<dbReference type="AlphaFoldDB" id="A0A8E2FBC6"/>
<organism evidence="2 3">
    <name type="scientific">Glonium stellatum</name>
    <dbReference type="NCBI Taxonomy" id="574774"/>
    <lineage>
        <taxon>Eukaryota</taxon>
        <taxon>Fungi</taxon>
        <taxon>Dikarya</taxon>
        <taxon>Ascomycota</taxon>
        <taxon>Pezizomycotina</taxon>
        <taxon>Dothideomycetes</taxon>
        <taxon>Pleosporomycetidae</taxon>
        <taxon>Gloniales</taxon>
        <taxon>Gloniaceae</taxon>
        <taxon>Glonium</taxon>
    </lineage>
</organism>
<dbReference type="EMBL" id="KV748680">
    <property type="protein sequence ID" value="OCL13710.1"/>
    <property type="molecule type" value="Genomic_DNA"/>
</dbReference>
<proteinExistence type="predicted"/>
<reference evidence="2 3" key="1">
    <citation type="journal article" date="2016" name="Nat. Commun.">
        <title>Ectomycorrhizal ecology is imprinted in the genome of the dominant symbiotic fungus Cenococcum geophilum.</title>
        <authorList>
            <consortium name="DOE Joint Genome Institute"/>
            <person name="Peter M."/>
            <person name="Kohler A."/>
            <person name="Ohm R.A."/>
            <person name="Kuo A."/>
            <person name="Krutzmann J."/>
            <person name="Morin E."/>
            <person name="Arend M."/>
            <person name="Barry K.W."/>
            <person name="Binder M."/>
            <person name="Choi C."/>
            <person name="Clum A."/>
            <person name="Copeland A."/>
            <person name="Grisel N."/>
            <person name="Haridas S."/>
            <person name="Kipfer T."/>
            <person name="LaButti K."/>
            <person name="Lindquist E."/>
            <person name="Lipzen A."/>
            <person name="Maire R."/>
            <person name="Meier B."/>
            <person name="Mihaltcheva S."/>
            <person name="Molinier V."/>
            <person name="Murat C."/>
            <person name="Poggeler S."/>
            <person name="Quandt C.A."/>
            <person name="Sperisen C."/>
            <person name="Tritt A."/>
            <person name="Tisserant E."/>
            <person name="Crous P.W."/>
            <person name="Henrissat B."/>
            <person name="Nehls U."/>
            <person name="Egli S."/>
            <person name="Spatafora J.W."/>
            <person name="Grigoriev I.V."/>
            <person name="Martin F.M."/>
        </authorList>
    </citation>
    <scope>NUCLEOTIDE SEQUENCE [LARGE SCALE GENOMIC DNA]</scope>
    <source>
        <strain evidence="2 3">CBS 207.34</strain>
    </source>
</reference>
<accession>A0A8E2FBC6</accession>
<keyword evidence="3" id="KW-1185">Reference proteome</keyword>
<dbReference type="OrthoDB" id="3913322at2759"/>
<evidence type="ECO:0000256" key="1">
    <source>
        <dbReference type="SAM" id="SignalP"/>
    </source>
</evidence>
<protein>
    <submittedName>
        <fullName evidence="2">Uncharacterized protein</fullName>
    </submittedName>
</protein>
<sequence length="149" mass="15179">MRFETILAAGASLLTLSSARIVGIAVPETIKPGDTFNAIIIVEDYIQSVYDVAIAFGIAPAAGYPGSLGTPITSGYLGPAQSNVLQNITYAMSMPASTATGQAKFAAALFSLYGAVSDPTITSFNVSVTIGDSTSTNLVSNNGFSSVSV</sequence>
<feature type="signal peptide" evidence="1">
    <location>
        <begin position="1"/>
        <end position="19"/>
    </location>
</feature>